<protein>
    <submittedName>
        <fullName evidence="5">Nuclear speckle splicing regulatory protein 1-like protein</fullName>
    </submittedName>
</protein>
<accession>A0A420H8M1</accession>
<dbReference type="GO" id="GO:0000381">
    <property type="term" value="P:regulation of alternative mRNA splicing, via spliceosome"/>
    <property type="evidence" value="ECO:0007669"/>
    <property type="project" value="InterPro"/>
</dbReference>
<proteinExistence type="inferred from homology"/>
<evidence type="ECO:0000259" key="4">
    <source>
        <dbReference type="Pfam" id="PF09745"/>
    </source>
</evidence>
<dbReference type="PANTHER" id="PTHR47845">
    <property type="entry name" value="NUCLEAR SPECKLE SPLICING REGULATORY PROTEIN 1 HOMOLOG"/>
    <property type="match status" value="1"/>
</dbReference>
<organism evidence="5 6">
    <name type="scientific">Erysiphe neolycopersici</name>
    <dbReference type="NCBI Taxonomy" id="212602"/>
    <lineage>
        <taxon>Eukaryota</taxon>
        <taxon>Fungi</taxon>
        <taxon>Dikarya</taxon>
        <taxon>Ascomycota</taxon>
        <taxon>Pezizomycotina</taxon>
        <taxon>Leotiomycetes</taxon>
        <taxon>Erysiphales</taxon>
        <taxon>Erysiphaceae</taxon>
        <taxon>Erysiphe</taxon>
    </lineage>
</organism>
<comment type="similarity">
    <text evidence="1">Belongs to the NSRP1 family.</text>
</comment>
<feature type="domain" description="Nuclear speckle splicing regulatory protein 1 N-terminal" evidence="4">
    <location>
        <begin position="105"/>
        <end position="216"/>
    </location>
</feature>
<dbReference type="AlphaFoldDB" id="A0A420H8M1"/>
<evidence type="ECO:0000256" key="3">
    <source>
        <dbReference type="SAM" id="MobiDB-lite"/>
    </source>
</evidence>
<feature type="compositionally biased region" description="Basic and acidic residues" evidence="3">
    <location>
        <begin position="192"/>
        <end position="212"/>
    </location>
</feature>
<dbReference type="Pfam" id="PF09745">
    <property type="entry name" value="NSRP1_N"/>
    <property type="match status" value="1"/>
</dbReference>
<comment type="caution">
    <text evidence="5">The sequence shown here is derived from an EMBL/GenBank/DDBJ whole genome shotgun (WGS) entry which is preliminary data.</text>
</comment>
<reference evidence="5 6" key="1">
    <citation type="journal article" date="2018" name="BMC Genomics">
        <title>Comparative genome analyses reveal sequence features reflecting distinct modes of host-adaptation between dicot and monocot powdery mildew.</title>
        <authorList>
            <person name="Wu Y."/>
            <person name="Ma X."/>
            <person name="Pan Z."/>
            <person name="Kale S.D."/>
            <person name="Song Y."/>
            <person name="King H."/>
            <person name="Zhang Q."/>
            <person name="Presley C."/>
            <person name="Deng X."/>
            <person name="Wei C.I."/>
            <person name="Xiao S."/>
        </authorList>
    </citation>
    <scope>NUCLEOTIDE SEQUENCE [LARGE SCALE GENOMIC DNA]</scope>
    <source>
        <strain evidence="5">UMSG2</strain>
    </source>
</reference>
<feature type="region of interest" description="Disordered" evidence="3">
    <location>
        <begin position="304"/>
        <end position="340"/>
    </location>
</feature>
<feature type="region of interest" description="Disordered" evidence="3">
    <location>
        <begin position="191"/>
        <end position="212"/>
    </location>
</feature>
<evidence type="ECO:0000256" key="1">
    <source>
        <dbReference type="ARBA" id="ARBA00010126"/>
    </source>
</evidence>
<evidence type="ECO:0000313" key="5">
    <source>
        <dbReference type="EMBL" id="RKF53761.1"/>
    </source>
</evidence>
<keyword evidence="6" id="KW-1185">Reference proteome</keyword>
<evidence type="ECO:0000256" key="2">
    <source>
        <dbReference type="ARBA" id="ARBA00023054"/>
    </source>
</evidence>
<name>A0A420H8M1_9PEZI</name>
<keyword evidence="2" id="KW-0175">Coiled coil</keyword>
<dbReference type="InterPro" id="IPR053246">
    <property type="entry name" value="NS_splicing_regulatory_protein"/>
</dbReference>
<evidence type="ECO:0000313" key="6">
    <source>
        <dbReference type="Proteomes" id="UP000286134"/>
    </source>
</evidence>
<dbReference type="OrthoDB" id="446635at2759"/>
<sequence length="401" mass="45633">MNENKLKYGLNIKKKTSGNQAFSGRRKVIFEEEEDLDEDTRGADVEEEKVCEIGGLQNDKDLSIESYPQSHLQSKKGKVAAVPGIPKKIQNFTIGDNLSSSFTSKKYEDVARNLDANIYEYDAVYDSLKRSKIEVKNDKDRKPKYMASLIAAAAIRKRDATIAEEKKLQREREAEGDEYADKEKFVTSAYKKQQEENRRLEQEEKAREELDAKKNMGTGMLDFYKNVLEKEERKHAEIVKAVDERVKSGLVEEEGIPREKTVAEIAKEINAKKAGSIMVNDEGDVIDKRQLLTGGLNIKAKKSNVSSKVNSNLRNPNFPQETGRGFVGSGGGKEAMRQRQSRMIEAQLEQVSKRAFEQKEEERINIERASKSRKTEVDIMGVKERYLARKREAEQAKKKPT</sequence>
<dbReference type="Proteomes" id="UP000286134">
    <property type="component" value="Unassembled WGS sequence"/>
</dbReference>
<dbReference type="STRING" id="212602.A0A420H8M1"/>
<gene>
    <name evidence="5" type="ORF">OnM2_102019</name>
</gene>
<dbReference type="PANTHER" id="PTHR47845:SF1">
    <property type="entry name" value="NUCLEAR SPECKLE SPLICING REGULATORY PROTEIN 1 HOMOLOG"/>
    <property type="match status" value="1"/>
</dbReference>
<dbReference type="InterPro" id="IPR018612">
    <property type="entry name" value="NSRP1_N"/>
</dbReference>
<dbReference type="EMBL" id="MCFK01010263">
    <property type="protein sequence ID" value="RKF53761.1"/>
    <property type="molecule type" value="Genomic_DNA"/>
</dbReference>